<evidence type="ECO:0000256" key="7">
    <source>
        <dbReference type="ARBA" id="ARBA00023163"/>
    </source>
</evidence>
<dbReference type="GO" id="GO:0000976">
    <property type="term" value="F:transcription cis-regulatory region binding"/>
    <property type="evidence" value="ECO:0007669"/>
    <property type="project" value="UniProtKB-ARBA"/>
</dbReference>
<evidence type="ECO:0000256" key="3">
    <source>
        <dbReference type="ARBA" id="ARBA00022821"/>
    </source>
</evidence>
<dbReference type="Gene3D" id="3.30.730.10">
    <property type="entry name" value="AP2/ERF domain"/>
    <property type="match status" value="1"/>
</dbReference>
<protein>
    <submittedName>
        <fullName evidence="11">OLC1v1027098C1</fullName>
    </submittedName>
</protein>
<gene>
    <name evidence="11" type="ORF">OLC1_LOCUS3763</name>
</gene>
<dbReference type="GO" id="GO:0009873">
    <property type="term" value="P:ethylene-activated signaling pathway"/>
    <property type="evidence" value="ECO:0007669"/>
    <property type="project" value="UniProtKB-KW"/>
</dbReference>
<dbReference type="FunFam" id="3.30.730.10:FF:000001">
    <property type="entry name" value="Ethylene-responsive transcription factor 2"/>
    <property type="match status" value="1"/>
</dbReference>
<keyword evidence="12" id="KW-1185">Reference proteome</keyword>
<accession>A0AAV1CBD5</accession>
<dbReference type="InterPro" id="IPR016177">
    <property type="entry name" value="DNA-bd_dom_sf"/>
</dbReference>
<dbReference type="SMART" id="SM00380">
    <property type="entry name" value="AP2"/>
    <property type="match status" value="1"/>
</dbReference>
<keyword evidence="7" id="KW-0804">Transcription</keyword>
<comment type="subcellular location">
    <subcellularLocation>
        <location evidence="1">Nucleus</location>
    </subcellularLocation>
</comment>
<keyword evidence="5" id="KW-0238">DNA-binding</keyword>
<dbReference type="CDD" id="cd00018">
    <property type="entry name" value="AP2"/>
    <property type="match status" value="1"/>
</dbReference>
<evidence type="ECO:0000313" key="12">
    <source>
        <dbReference type="Proteomes" id="UP001161247"/>
    </source>
</evidence>
<evidence type="ECO:0000256" key="8">
    <source>
        <dbReference type="ARBA" id="ARBA00023242"/>
    </source>
</evidence>
<evidence type="ECO:0000313" key="11">
    <source>
        <dbReference type="EMBL" id="CAI9091974.1"/>
    </source>
</evidence>
<dbReference type="PROSITE" id="PS51032">
    <property type="entry name" value="AP2_ERF"/>
    <property type="match status" value="1"/>
</dbReference>
<sequence>MASQTSCETSAIEQIKQHLFDEFAFVENFCYSGVTQLTRSSSSDSTQDSVNFAPVSNFSFATPAGWYDNTEFECSKPQITANNTIRNPRKAASSLSDRKPALNISIPPIKKVLDFVPGSNCTAAEVEDFAEKKHYRGVRQRPWGKFAAEIRDPNRKGSRVWLGTFDTAIEAAKAYDRAAFRLRGSKAILNFPHEVSNNTLPDDELTVGVGRKRAREAENDGAVKKEVKREEVSPTSSSVSHGSTVAADQVPLTPSSWTDCGDMKGIFEIPPLSPLSPHPCLGYSRLVVT</sequence>
<dbReference type="EMBL" id="OX459118">
    <property type="protein sequence ID" value="CAI9091974.1"/>
    <property type="molecule type" value="Genomic_DNA"/>
</dbReference>
<evidence type="ECO:0000256" key="5">
    <source>
        <dbReference type="ARBA" id="ARBA00023125"/>
    </source>
</evidence>
<dbReference type="AlphaFoldDB" id="A0AAV1CBD5"/>
<evidence type="ECO:0000256" key="6">
    <source>
        <dbReference type="ARBA" id="ARBA00023159"/>
    </source>
</evidence>
<dbReference type="InterPro" id="IPR001471">
    <property type="entry name" value="AP2/ERF_dom"/>
</dbReference>
<dbReference type="PANTHER" id="PTHR31190:SF499">
    <property type="entry name" value="ETHYLENE-RESPONSIVE TRANSCRIPTION FACTOR ERF105"/>
    <property type="match status" value="1"/>
</dbReference>
<dbReference type="GO" id="GO:0005634">
    <property type="term" value="C:nucleus"/>
    <property type="evidence" value="ECO:0007669"/>
    <property type="project" value="UniProtKB-SubCell"/>
</dbReference>
<keyword evidence="8" id="KW-0539">Nucleus</keyword>
<keyword evidence="4" id="KW-0805">Transcription regulation</keyword>
<dbReference type="InterPro" id="IPR036955">
    <property type="entry name" value="AP2/ERF_dom_sf"/>
</dbReference>
<evidence type="ECO:0000256" key="1">
    <source>
        <dbReference type="ARBA" id="ARBA00004123"/>
    </source>
</evidence>
<feature type="domain" description="AP2/ERF" evidence="10">
    <location>
        <begin position="134"/>
        <end position="192"/>
    </location>
</feature>
<keyword evidence="6" id="KW-0010">Activator</keyword>
<feature type="compositionally biased region" description="Basic and acidic residues" evidence="9">
    <location>
        <begin position="215"/>
        <end position="232"/>
    </location>
</feature>
<keyword evidence="2" id="KW-0936">Ethylene signaling pathway</keyword>
<dbReference type="GO" id="GO:0006952">
    <property type="term" value="P:defense response"/>
    <property type="evidence" value="ECO:0007669"/>
    <property type="project" value="UniProtKB-KW"/>
</dbReference>
<dbReference type="GO" id="GO:0003700">
    <property type="term" value="F:DNA-binding transcription factor activity"/>
    <property type="evidence" value="ECO:0007669"/>
    <property type="project" value="InterPro"/>
</dbReference>
<feature type="compositionally biased region" description="Low complexity" evidence="9">
    <location>
        <begin position="233"/>
        <end position="245"/>
    </location>
</feature>
<dbReference type="InterPro" id="IPR044808">
    <property type="entry name" value="ERF_plant"/>
</dbReference>
<evidence type="ECO:0000259" key="10">
    <source>
        <dbReference type="PROSITE" id="PS51032"/>
    </source>
</evidence>
<keyword evidence="3" id="KW-0611">Plant defense</keyword>
<evidence type="ECO:0000256" key="2">
    <source>
        <dbReference type="ARBA" id="ARBA00022745"/>
    </source>
</evidence>
<dbReference type="SUPFAM" id="SSF54171">
    <property type="entry name" value="DNA-binding domain"/>
    <property type="match status" value="1"/>
</dbReference>
<reference evidence="11" key="1">
    <citation type="submission" date="2023-03" db="EMBL/GenBank/DDBJ databases">
        <authorList>
            <person name="Julca I."/>
        </authorList>
    </citation>
    <scope>NUCLEOTIDE SEQUENCE</scope>
</reference>
<dbReference type="Proteomes" id="UP001161247">
    <property type="component" value="Chromosome 1"/>
</dbReference>
<evidence type="ECO:0000256" key="4">
    <source>
        <dbReference type="ARBA" id="ARBA00023015"/>
    </source>
</evidence>
<dbReference type="Pfam" id="PF00847">
    <property type="entry name" value="AP2"/>
    <property type="match status" value="1"/>
</dbReference>
<organism evidence="11 12">
    <name type="scientific">Oldenlandia corymbosa var. corymbosa</name>
    <dbReference type="NCBI Taxonomy" id="529605"/>
    <lineage>
        <taxon>Eukaryota</taxon>
        <taxon>Viridiplantae</taxon>
        <taxon>Streptophyta</taxon>
        <taxon>Embryophyta</taxon>
        <taxon>Tracheophyta</taxon>
        <taxon>Spermatophyta</taxon>
        <taxon>Magnoliopsida</taxon>
        <taxon>eudicotyledons</taxon>
        <taxon>Gunneridae</taxon>
        <taxon>Pentapetalae</taxon>
        <taxon>asterids</taxon>
        <taxon>lamiids</taxon>
        <taxon>Gentianales</taxon>
        <taxon>Rubiaceae</taxon>
        <taxon>Rubioideae</taxon>
        <taxon>Spermacoceae</taxon>
        <taxon>Hedyotis-Oldenlandia complex</taxon>
        <taxon>Oldenlandia</taxon>
    </lineage>
</organism>
<evidence type="ECO:0000256" key="9">
    <source>
        <dbReference type="SAM" id="MobiDB-lite"/>
    </source>
</evidence>
<proteinExistence type="predicted"/>
<name>A0AAV1CBD5_OLDCO</name>
<feature type="region of interest" description="Disordered" evidence="9">
    <location>
        <begin position="213"/>
        <end position="246"/>
    </location>
</feature>
<dbReference type="PANTHER" id="PTHR31190">
    <property type="entry name" value="DNA-BINDING DOMAIN"/>
    <property type="match status" value="1"/>
</dbReference>
<dbReference type="PRINTS" id="PR00367">
    <property type="entry name" value="ETHRSPELEMNT"/>
</dbReference>